<organism evidence="7 8">
    <name type="scientific">Algivirga pacifica</name>
    <dbReference type="NCBI Taxonomy" id="1162670"/>
    <lineage>
        <taxon>Bacteria</taxon>
        <taxon>Pseudomonadati</taxon>
        <taxon>Bacteroidota</taxon>
        <taxon>Cytophagia</taxon>
        <taxon>Cytophagales</taxon>
        <taxon>Flammeovirgaceae</taxon>
        <taxon>Algivirga</taxon>
    </lineage>
</organism>
<dbReference type="PROSITE" id="PS51384">
    <property type="entry name" value="FAD_FR"/>
    <property type="match status" value="1"/>
</dbReference>
<dbReference type="SUPFAM" id="SSF52343">
    <property type="entry name" value="Ferredoxin reductase-like, C-terminal NADP-linked domain"/>
    <property type="match status" value="1"/>
</dbReference>
<dbReference type="Pfam" id="PF00175">
    <property type="entry name" value="NAD_binding_1"/>
    <property type="match status" value="1"/>
</dbReference>
<evidence type="ECO:0000256" key="1">
    <source>
        <dbReference type="ARBA" id="ARBA00001974"/>
    </source>
</evidence>
<proteinExistence type="predicted"/>
<dbReference type="RefSeq" id="WP_345373113.1">
    <property type="nucleotide sequence ID" value="NZ_BAABJX010000045.1"/>
</dbReference>
<evidence type="ECO:0000256" key="3">
    <source>
        <dbReference type="ARBA" id="ARBA00022827"/>
    </source>
</evidence>
<feature type="domain" description="FAD-binding FR-type" evidence="6">
    <location>
        <begin position="10"/>
        <end position="132"/>
    </location>
</feature>
<evidence type="ECO:0000259" key="6">
    <source>
        <dbReference type="PROSITE" id="PS51384"/>
    </source>
</evidence>
<protein>
    <submittedName>
        <fullName evidence="7">Ferredoxin--NADP(+) reductase</fullName>
    </submittedName>
</protein>
<dbReference type="InterPro" id="IPR001433">
    <property type="entry name" value="OxRdtase_FAD/NAD-bd"/>
</dbReference>
<dbReference type="InterPro" id="IPR039261">
    <property type="entry name" value="FNR_nucleotide-bd"/>
</dbReference>
<keyword evidence="3" id="KW-0274">FAD</keyword>
<comment type="cofactor">
    <cofactor evidence="1">
        <name>FAD</name>
        <dbReference type="ChEBI" id="CHEBI:57692"/>
    </cofactor>
</comment>
<dbReference type="InterPro" id="IPR015701">
    <property type="entry name" value="FNR"/>
</dbReference>
<evidence type="ECO:0000256" key="2">
    <source>
        <dbReference type="ARBA" id="ARBA00022630"/>
    </source>
</evidence>
<dbReference type="EMBL" id="BAABJX010000045">
    <property type="protein sequence ID" value="GAA4842461.1"/>
    <property type="molecule type" value="Genomic_DNA"/>
</dbReference>
<dbReference type="Gene3D" id="2.40.30.10">
    <property type="entry name" value="Translation factors"/>
    <property type="match status" value="1"/>
</dbReference>
<keyword evidence="4" id="KW-0521">NADP</keyword>
<dbReference type="Proteomes" id="UP001500298">
    <property type="component" value="Unassembled WGS sequence"/>
</dbReference>
<evidence type="ECO:0000313" key="7">
    <source>
        <dbReference type="EMBL" id="GAA4842461.1"/>
    </source>
</evidence>
<dbReference type="InterPro" id="IPR001709">
    <property type="entry name" value="Flavoprot_Pyr_Nucl_cyt_Rdtase"/>
</dbReference>
<gene>
    <name evidence="7" type="ORF">GCM10023331_29430</name>
</gene>
<keyword evidence="2" id="KW-0285">Flavoprotein</keyword>
<dbReference type="InterPro" id="IPR017927">
    <property type="entry name" value="FAD-bd_FR_type"/>
</dbReference>
<evidence type="ECO:0000256" key="5">
    <source>
        <dbReference type="ARBA" id="ARBA00023002"/>
    </source>
</evidence>
<keyword evidence="8" id="KW-1185">Reference proteome</keyword>
<dbReference type="PANTHER" id="PTHR43314">
    <property type="match status" value="1"/>
</dbReference>
<dbReference type="InterPro" id="IPR017938">
    <property type="entry name" value="Riboflavin_synthase-like_b-brl"/>
</dbReference>
<dbReference type="PRINTS" id="PR00371">
    <property type="entry name" value="FPNCR"/>
</dbReference>
<accession>A0ABP9DLK7</accession>
<dbReference type="Gene3D" id="3.40.50.80">
    <property type="entry name" value="Nucleotide-binding domain of ferredoxin-NADP reductase (FNR) module"/>
    <property type="match status" value="1"/>
</dbReference>
<keyword evidence="5" id="KW-0560">Oxidoreductase</keyword>
<dbReference type="SUPFAM" id="SSF63380">
    <property type="entry name" value="Riboflavin synthase domain-like"/>
    <property type="match status" value="1"/>
</dbReference>
<sequence length="285" mass="32552">MTQIADYNVDQTYSAKVRRTMRLTPEDTEEVREIVLEVLDPDFECQINQSFGVLVRTSDLFGKMHQHRLYSVADVPKRENGNQVITLLVRRCDYVDEFSGELYKGVCSNHLCNLREGDLLTITGPYEMAFQIPSSNTANILMIGIGTGIAPFRAFTKSLYGQYADWKGKVRLYYGANSGLEMLYLNDAKGDLTNYYDQKSFEAFKAVSPRPKWADPIALDEVLESQAEEIKEMLASSNTYVYVAGHERLRHNMDKAFTTIMGSWEDWLSRKAELIAGNKWAEIIY</sequence>
<evidence type="ECO:0000313" key="8">
    <source>
        <dbReference type="Proteomes" id="UP001500298"/>
    </source>
</evidence>
<reference evidence="8" key="1">
    <citation type="journal article" date="2019" name="Int. J. Syst. Evol. Microbiol.">
        <title>The Global Catalogue of Microorganisms (GCM) 10K type strain sequencing project: providing services to taxonomists for standard genome sequencing and annotation.</title>
        <authorList>
            <consortium name="The Broad Institute Genomics Platform"/>
            <consortium name="The Broad Institute Genome Sequencing Center for Infectious Disease"/>
            <person name="Wu L."/>
            <person name="Ma J."/>
        </authorList>
    </citation>
    <scope>NUCLEOTIDE SEQUENCE [LARGE SCALE GENOMIC DNA]</scope>
    <source>
        <strain evidence="8">JCM 18326</strain>
    </source>
</reference>
<comment type="caution">
    <text evidence="7">The sequence shown here is derived from an EMBL/GenBank/DDBJ whole genome shotgun (WGS) entry which is preliminary data.</text>
</comment>
<evidence type="ECO:0000256" key="4">
    <source>
        <dbReference type="ARBA" id="ARBA00022857"/>
    </source>
</evidence>
<name>A0ABP9DLK7_9BACT</name>